<organism evidence="2 3">
    <name type="scientific">Stenomitos frigidus ULC18</name>
    <dbReference type="NCBI Taxonomy" id="2107698"/>
    <lineage>
        <taxon>Bacteria</taxon>
        <taxon>Bacillati</taxon>
        <taxon>Cyanobacteriota</taxon>
        <taxon>Cyanophyceae</taxon>
        <taxon>Leptolyngbyales</taxon>
        <taxon>Leptolyngbyaceae</taxon>
        <taxon>Stenomitos</taxon>
    </lineage>
</organism>
<evidence type="ECO:0000313" key="3">
    <source>
        <dbReference type="Proteomes" id="UP000239576"/>
    </source>
</evidence>
<evidence type="ECO:0000259" key="1">
    <source>
        <dbReference type="Pfam" id="PF21814"/>
    </source>
</evidence>
<dbReference type="InterPro" id="IPR049250">
    <property type="entry name" value="DUF6883"/>
</dbReference>
<dbReference type="EMBL" id="PVWK01000084">
    <property type="protein sequence ID" value="PSB27800.1"/>
    <property type="molecule type" value="Genomic_DNA"/>
</dbReference>
<proteinExistence type="predicted"/>
<reference evidence="2 3" key="2">
    <citation type="submission" date="2018-03" db="EMBL/GenBank/DDBJ databases">
        <title>The ancient ancestry and fast evolution of plastids.</title>
        <authorList>
            <person name="Moore K.R."/>
            <person name="Magnabosco C."/>
            <person name="Momper L."/>
            <person name="Gold D.A."/>
            <person name="Bosak T."/>
            <person name="Fournier G.P."/>
        </authorList>
    </citation>
    <scope>NUCLEOTIDE SEQUENCE [LARGE SCALE GENOMIC DNA]</scope>
    <source>
        <strain evidence="2 3">ULC18</strain>
    </source>
</reference>
<dbReference type="RefSeq" id="WP_106257210.1">
    <property type="nucleotide sequence ID" value="NZ_CAWNSW010000089.1"/>
</dbReference>
<dbReference type="OrthoDB" id="9794742at2"/>
<gene>
    <name evidence="2" type="ORF">C7B82_15565</name>
</gene>
<feature type="domain" description="DUF6883" evidence="1">
    <location>
        <begin position="8"/>
        <end position="88"/>
    </location>
</feature>
<dbReference type="AlphaFoldDB" id="A0A2T1E4Z6"/>
<comment type="caution">
    <text evidence="2">The sequence shown here is derived from an EMBL/GenBank/DDBJ whole genome shotgun (WGS) entry which is preliminary data.</text>
</comment>
<dbReference type="Proteomes" id="UP000239576">
    <property type="component" value="Unassembled WGS sequence"/>
</dbReference>
<reference evidence="3" key="1">
    <citation type="submission" date="2018-02" db="EMBL/GenBank/DDBJ databases">
        <authorList>
            <person name="Moore K."/>
            <person name="Momper L."/>
        </authorList>
    </citation>
    <scope>NUCLEOTIDE SEQUENCE [LARGE SCALE GENOMIC DNA]</scope>
    <source>
        <strain evidence="3">ULC18</strain>
    </source>
</reference>
<protein>
    <recommendedName>
        <fullName evidence="1">DUF6883 domain-containing protein</fullName>
    </recommendedName>
</protein>
<accession>A0A2T1E4Z6</accession>
<evidence type="ECO:0000313" key="2">
    <source>
        <dbReference type="EMBL" id="PSB27800.1"/>
    </source>
</evidence>
<keyword evidence="3" id="KW-1185">Reference proteome</keyword>
<sequence length="89" mass="10015">MATLDPNAVIARAKLTEYLLVQLAQDDKLQFLAQAGYTIENWQQLERDLREQILALEAIPTAQTRYGQKYAITGALHSPNGMTIRVKTI</sequence>
<name>A0A2T1E4Z6_9CYAN</name>
<dbReference type="Pfam" id="PF21814">
    <property type="entry name" value="DUF6883"/>
    <property type="match status" value="1"/>
</dbReference>